<evidence type="ECO:0000256" key="1">
    <source>
        <dbReference type="ARBA" id="ARBA00022527"/>
    </source>
</evidence>
<protein>
    <submittedName>
        <fullName evidence="7">Kinase-like domain-containing protein</fullName>
    </submittedName>
</protein>
<dbReference type="Pfam" id="PF07714">
    <property type="entry name" value="PK_Tyr_Ser-Thr"/>
    <property type="match status" value="1"/>
</dbReference>
<dbReference type="GO" id="GO:0004674">
    <property type="term" value="F:protein serine/threonine kinase activity"/>
    <property type="evidence" value="ECO:0007669"/>
    <property type="project" value="UniProtKB-KW"/>
</dbReference>
<dbReference type="OrthoDB" id="10261027at2759"/>
<name>A0A9P6EHA8_9AGAR</name>
<proteinExistence type="inferred from homology"/>
<feature type="domain" description="Protein kinase" evidence="6">
    <location>
        <begin position="203"/>
        <end position="459"/>
    </location>
</feature>
<dbReference type="AlphaFoldDB" id="A0A9P6EHA8"/>
<dbReference type="SMART" id="SM00220">
    <property type="entry name" value="S_TKc"/>
    <property type="match status" value="1"/>
</dbReference>
<keyword evidence="7" id="KW-0808">Transferase</keyword>
<dbReference type="PROSITE" id="PS50011">
    <property type="entry name" value="PROTEIN_KINASE_DOM"/>
    <property type="match status" value="1"/>
</dbReference>
<keyword evidence="8" id="KW-1185">Reference proteome</keyword>
<evidence type="ECO:0000256" key="2">
    <source>
        <dbReference type="ARBA" id="ARBA00022741"/>
    </source>
</evidence>
<comment type="similarity">
    <text evidence="5">Belongs to the protein kinase superfamily.</text>
</comment>
<comment type="caution">
    <text evidence="7">The sequence shown here is derived from an EMBL/GenBank/DDBJ whole genome shotgun (WGS) entry which is preliminary data.</text>
</comment>
<dbReference type="CDD" id="cd13999">
    <property type="entry name" value="STKc_MAP3K-like"/>
    <property type="match status" value="1"/>
</dbReference>
<evidence type="ECO:0000256" key="4">
    <source>
        <dbReference type="PROSITE-ProRule" id="PRU10141"/>
    </source>
</evidence>
<organism evidence="7 8">
    <name type="scientific">Crepidotus variabilis</name>
    <dbReference type="NCBI Taxonomy" id="179855"/>
    <lineage>
        <taxon>Eukaryota</taxon>
        <taxon>Fungi</taxon>
        <taxon>Dikarya</taxon>
        <taxon>Basidiomycota</taxon>
        <taxon>Agaricomycotina</taxon>
        <taxon>Agaricomycetes</taxon>
        <taxon>Agaricomycetidae</taxon>
        <taxon>Agaricales</taxon>
        <taxon>Agaricineae</taxon>
        <taxon>Crepidotaceae</taxon>
        <taxon>Crepidotus</taxon>
    </lineage>
</organism>
<evidence type="ECO:0000259" key="6">
    <source>
        <dbReference type="PROSITE" id="PS50011"/>
    </source>
</evidence>
<gene>
    <name evidence="7" type="ORF">CPB83DRAFT_302737</name>
</gene>
<keyword evidence="3 4" id="KW-0067">ATP-binding</keyword>
<dbReference type="PROSITE" id="PS00107">
    <property type="entry name" value="PROTEIN_KINASE_ATP"/>
    <property type="match status" value="1"/>
</dbReference>
<dbReference type="InterPro" id="IPR017441">
    <property type="entry name" value="Protein_kinase_ATP_BS"/>
</dbReference>
<dbReference type="PANTHER" id="PTHR44329">
    <property type="entry name" value="SERINE/THREONINE-PROTEIN KINASE TNNI3K-RELATED"/>
    <property type="match status" value="1"/>
</dbReference>
<keyword evidence="2 4" id="KW-0547">Nucleotide-binding</keyword>
<reference evidence="7" key="1">
    <citation type="submission" date="2020-11" db="EMBL/GenBank/DDBJ databases">
        <authorList>
            <consortium name="DOE Joint Genome Institute"/>
            <person name="Ahrendt S."/>
            <person name="Riley R."/>
            <person name="Andreopoulos W."/>
            <person name="Labutti K."/>
            <person name="Pangilinan J."/>
            <person name="Ruiz-Duenas F.J."/>
            <person name="Barrasa J.M."/>
            <person name="Sanchez-Garcia M."/>
            <person name="Camarero S."/>
            <person name="Miyauchi S."/>
            <person name="Serrano A."/>
            <person name="Linde D."/>
            <person name="Babiker R."/>
            <person name="Drula E."/>
            <person name="Ayuso-Fernandez I."/>
            <person name="Pacheco R."/>
            <person name="Padilla G."/>
            <person name="Ferreira P."/>
            <person name="Barriuso J."/>
            <person name="Kellner H."/>
            <person name="Castanera R."/>
            <person name="Alfaro M."/>
            <person name="Ramirez L."/>
            <person name="Pisabarro A.G."/>
            <person name="Kuo A."/>
            <person name="Tritt A."/>
            <person name="Lipzen A."/>
            <person name="He G."/>
            <person name="Yan M."/>
            <person name="Ng V."/>
            <person name="Cullen D."/>
            <person name="Martin F."/>
            <person name="Rosso M.-N."/>
            <person name="Henrissat B."/>
            <person name="Hibbett D."/>
            <person name="Martinez A.T."/>
            <person name="Grigoriev I.V."/>
        </authorList>
    </citation>
    <scope>NUCLEOTIDE SEQUENCE</scope>
    <source>
        <strain evidence="7">CBS 506.95</strain>
    </source>
</reference>
<evidence type="ECO:0000313" key="7">
    <source>
        <dbReference type="EMBL" id="KAF9528867.1"/>
    </source>
</evidence>
<dbReference type="InterPro" id="IPR051681">
    <property type="entry name" value="Ser/Thr_Kinases-Pseudokinases"/>
</dbReference>
<dbReference type="GO" id="GO:0005524">
    <property type="term" value="F:ATP binding"/>
    <property type="evidence" value="ECO:0007669"/>
    <property type="project" value="UniProtKB-UniRule"/>
</dbReference>
<evidence type="ECO:0000313" key="8">
    <source>
        <dbReference type="Proteomes" id="UP000807306"/>
    </source>
</evidence>
<keyword evidence="1 5" id="KW-0723">Serine/threonine-protein kinase</keyword>
<dbReference type="InterPro" id="IPR011009">
    <property type="entry name" value="Kinase-like_dom_sf"/>
</dbReference>
<feature type="binding site" evidence="4">
    <location>
        <position position="230"/>
    </location>
    <ligand>
        <name>ATP</name>
        <dbReference type="ChEBI" id="CHEBI:30616"/>
    </ligand>
</feature>
<keyword evidence="7" id="KW-0418">Kinase</keyword>
<dbReference type="InterPro" id="IPR008271">
    <property type="entry name" value="Ser/Thr_kinase_AS"/>
</dbReference>
<dbReference type="PRINTS" id="PR00109">
    <property type="entry name" value="TYRKINASE"/>
</dbReference>
<accession>A0A9P6EHA8</accession>
<dbReference type="EMBL" id="MU157850">
    <property type="protein sequence ID" value="KAF9528867.1"/>
    <property type="molecule type" value="Genomic_DNA"/>
</dbReference>
<sequence length="470" mass="53690">MLELLPALHVAGLVLRSARDQLPALQAHRERCTLLVSRCERLLDEVSAQCKEDHSPLIQRQLFSLESVCATIRDTIVDLAAEGKLTDAFFMFNVGTRISIGEIQAEIAEASRIDQLHFITYLENISQTDQQIIDALRNQNLRLEETLMAFMKHQQTRKAKSGNEPLSEQFIHRAVSALQRIGTSSSVEILPWQITSLEVEYERTEANLLGSGGFGKVFKGQWNGDIIALKEMHKSVFGETRNERHLKAFEKEIKIWSRLHHPRILPFYGACLASEKPFLVTKYCANGNVMDYMRDFPEVNRLLILHEISSGMVYLHEKTIIHADLKAANILIGDDHKALICDFGLSHLKDQTMSTSTMHTIQGTLNYMAPEYLDGAPIDYPADIYSFAMTAWQIYTGLVPFSDVPQRAFYRVVIDREERPEYPNSMSSPLWVLVQECWDQDPKSRPTFLEVEASLLPMVEPCMLFWHLDY</sequence>
<dbReference type="PROSITE" id="PS00108">
    <property type="entry name" value="PROTEIN_KINASE_ST"/>
    <property type="match status" value="1"/>
</dbReference>
<dbReference type="Proteomes" id="UP000807306">
    <property type="component" value="Unassembled WGS sequence"/>
</dbReference>
<evidence type="ECO:0000256" key="5">
    <source>
        <dbReference type="RuleBase" id="RU000304"/>
    </source>
</evidence>
<dbReference type="Gene3D" id="1.10.510.10">
    <property type="entry name" value="Transferase(Phosphotransferase) domain 1"/>
    <property type="match status" value="1"/>
</dbReference>
<evidence type="ECO:0000256" key="3">
    <source>
        <dbReference type="ARBA" id="ARBA00022840"/>
    </source>
</evidence>
<dbReference type="InterPro" id="IPR000719">
    <property type="entry name" value="Prot_kinase_dom"/>
</dbReference>
<dbReference type="SUPFAM" id="SSF56112">
    <property type="entry name" value="Protein kinase-like (PK-like)"/>
    <property type="match status" value="1"/>
</dbReference>
<dbReference type="InterPro" id="IPR001245">
    <property type="entry name" value="Ser-Thr/Tyr_kinase_cat_dom"/>
</dbReference>